<evidence type="ECO:0000313" key="2">
    <source>
        <dbReference type="EMBL" id="OGM65212.1"/>
    </source>
</evidence>
<proteinExistence type="predicted"/>
<reference evidence="2 3" key="1">
    <citation type="journal article" date="2016" name="Nat. Commun.">
        <title>Thousands of microbial genomes shed light on interconnected biogeochemical processes in an aquifer system.</title>
        <authorList>
            <person name="Anantharaman K."/>
            <person name="Brown C.T."/>
            <person name="Hug L.A."/>
            <person name="Sharon I."/>
            <person name="Castelle C.J."/>
            <person name="Probst A.J."/>
            <person name="Thomas B.C."/>
            <person name="Singh A."/>
            <person name="Wilkins M.J."/>
            <person name="Karaoz U."/>
            <person name="Brodie E.L."/>
            <person name="Williams K.H."/>
            <person name="Hubbard S.S."/>
            <person name="Banfield J.F."/>
        </authorList>
    </citation>
    <scope>NUCLEOTIDE SEQUENCE [LARGE SCALE GENOMIC DNA]</scope>
</reference>
<comment type="caution">
    <text evidence="2">The sequence shown here is derived from an EMBL/GenBank/DDBJ whole genome shotgun (WGS) entry which is preliminary data.</text>
</comment>
<organism evidence="2 3">
    <name type="scientific">Candidatus Woesebacteria bacterium RIFCSPLOWO2_01_FULL_39_21</name>
    <dbReference type="NCBI Taxonomy" id="1802519"/>
    <lineage>
        <taxon>Bacteria</taxon>
        <taxon>Candidatus Woeseibacteriota</taxon>
    </lineage>
</organism>
<evidence type="ECO:0000256" key="1">
    <source>
        <dbReference type="SAM" id="Phobius"/>
    </source>
</evidence>
<keyword evidence="1" id="KW-1133">Transmembrane helix</keyword>
<sequence length="93" mass="10636">MQIYNLLRKEISVPATVLSIIILFLIVGFLVWMNVTNGHYMYLGCCDSCGYYTLEDKSNFNEEQCRVVDCGISRINTLKCKLLTTLAVIDFNK</sequence>
<protein>
    <submittedName>
        <fullName evidence="2">Uncharacterized protein</fullName>
    </submittedName>
</protein>
<accession>A0A1F8BMH6</accession>
<keyword evidence="1" id="KW-0472">Membrane</keyword>
<dbReference type="EMBL" id="MGHF01000002">
    <property type="protein sequence ID" value="OGM65212.1"/>
    <property type="molecule type" value="Genomic_DNA"/>
</dbReference>
<name>A0A1F8BMH6_9BACT</name>
<dbReference type="Proteomes" id="UP000177082">
    <property type="component" value="Unassembled WGS sequence"/>
</dbReference>
<evidence type="ECO:0000313" key="3">
    <source>
        <dbReference type="Proteomes" id="UP000177082"/>
    </source>
</evidence>
<feature type="transmembrane region" description="Helical" evidence="1">
    <location>
        <begin position="12"/>
        <end position="33"/>
    </location>
</feature>
<gene>
    <name evidence="2" type="ORF">A2961_00765</name>
</gene>
<keyword evidence="1" id="KW-0812">Transmembrane</keyword>
<dbReference type="AlphaFoldDB" id="A0A1F8BMH6"/>